<comment type="caution">
    <text evidence="4">The sequence shown here is derived from an EMBL/GenBank/DDBJ whole genome shotgun (WGS) entry which is preliminary data.</text>
</comment>
<evidence type="ECO:0000313" key="4">
    <source>
        <dbReference type="EMBL" id="PTU33291.1"/>
    </source>
</evidence>
<dbReference type="InterPro" id="IPR049712">
    <property type="entry name" value="Poly_export"/>
</dbReference>
<dbReference type="InterPro" id="IPR003715">
    <property type="entry name" value="Poly_export_N"/>
</dbReference>
<protein>
    <submittedName>
        <fullName evidence="4">Polysaccharide biosynthesis/export family protein</fullName>
    </submittedName>
</protein>
<dbReference type="InterPro" id="IPR019554">
    <property type="entry name" value="Soluble_ligand-bd"/>
</dbReference>
<dbReference type="Gene3D" id="3.30.1950.10">
    <property type="entry name" value="wza like domain"/>
    <property type="match status" value="1"/>
</dbReference>
<dbReference type="GO" id="GO:0015159">
    <property type="term" value="F:polysaccharide transmembrane transporter activity"/>
    <property type="evidence" value="ECO:0007669"/>
    <property type="project" value="InterPro"/>
</dbReference>
<dbReference type="Proteomes" id="UP000244248">
    <property type="component" value="Unassembled WGS sequence"/>
</dbReference>
<proteinExistence type="predicted"/>
<feature type="domain" description="Soluble ligand binding" evidence="3">
    <location>
        <begin position="105"/>
        <end position="151"/>
    </location>
</feature>
<dbReference type="PANTHER" id="PTHR33619:SF3">
    <property type="entry name" value="POLYSACCHARIDE EXPORT PROTEIN GFCE-RELATED"/>
    <property type="match status" value="1"/>
</dbReference>
<feature type="domain" description="Polysaccharide export protein N-terminal" evidence="2">
    <location>
        <begin position="24"/>
        <end position="99"/>
    </location>
</feature>
<dbReference type="EMBL" id="QANS01000001">
    <property type="protein sequence ID" value="PTU33291.1"/>
    <property type="molecule type" value="Genomic_DNA"/>
</dbReference>
<organism evidence="4 5">
    <name type="scientific">Stenotrophobium rhamnosiphilum</name>
    <dbReference type="NCBI Taxonomy" id="2029166"/>
    <lineage>
        <taxon>Bacteria</taxon>
        <taxon>Pseudomonadati</taxon>
        <taxon>Pseudomonadota</taxon>
        <taxon>Gammaproteobacteria</taxon>
        <taxon>Nevskiales</taxon>
        <taxon>Nevskiaceae</taxon>
        <taxon>Stenotrophobium</taxon>
    </lineage>
</organism>
<dbReference type="Pfam" id="PF02563">
    <property type="entry name" value="Poly_export"/>
    <property type="match status" value="1"/>
</dbReference>
<evidence type="ECO:0000259" key="3">
    <source>
        <dbReference type="Pfam" id="PF10531"/>
    </source>
</evidence>
<dbReference type="Pfam" id="PF10531">
    <property type="entry name" value="SLBB"/>
    <property type="match status" value="1"/>
</dbReference>
<reference evidence="4 5" key="1">
    <citation type="submission" date="2018-04" db="EMBL/GenBank/DDBJ databases">
        <title>Novel species isolated from glacier.</title>
        <authorList>
            <person name="Liu Q."/>
            <person name="Xin Y.-H."/>
        </authorList>
    </citation>
    <scope>NUCLEOTIDE SEQUENCE [LARGE SCALE GENOMIC DNA]</scope>
    <source>
        <strain evidence="4 5">GT1R17</strain>
    </source>
</reference>
<accession>A0A2T5ML33</accession>
<dbReference type="Gene3D" id="3.10.560.10">
    <property type="entry name" value="Outer membrane lipoprotein wza domain like"/>
    <property type="match status" value="1"/>
</dbReference>
<dbReference type="OrthoDB" id="9808948at2"/>
<keyword evidence="1" id="KW-0732">Signal</keyword>
<dbReference type="PANTHER" id="PTHR33619">
    <property type="entry name" value="POLYSACCHARIDE EXPORT PROTEIN GFCE-RELATED"/>
    <property type="match status" value="1"/>
</dbReference>
<name>A0A2T5ML33_9GAMM</name>
<gene>
    <name evidence="4" type="ORF">CJD38_02120</name>
</gene>
<keyword evidence="5" id="KW-1185">Reference proteome</keyword>
<sequence length="178" mass="19118">MALLGLLGCSVAIAAPLPGQSTVATTAEYRLGVGDVVRVEVRDESDLTIEAQVQADGAIKYPFLGSVVARGKSVSRLQQDISLGLRAGYLVNPDVRVRVVAYRPVYVTGQVVRPGGYPYIVGLTVEKVATIAGGFTDRASLRNIYIVREGQTQNQKRKVSLDTQILPGDTIIVEESIF</sequence>
<dbReference type="AlphaFoldDB" id="A0A2T5ML33"/>
<evidence type="ECO:0000313" key="5">
    <source>
        <dbReference type="Proteomes" id="UP000244248"/>
    </source>
</evidence>
<evidence type="ECO:0000259" key="2">
    <source>
        <dbReference type="Pfam" id="PF02563"/>
    </source>
</evidence>
<evidence type="ECO:0000256" key="1">
    <source>
        <dbReference type="ARBA" id="ARBA00022729"/>
    </source>
</evidence>